<evidence type="ECO:0000256" key="4">
    <source>
        <dbReference type="ARBA" id="ARBA00022679"/>
    </source>
</evidence>
<organism evidence="7 8">
    <name type="scientific">Bradyrhizobium stylosanthis</name>
    <dbReference type="NCBI Taxonomy" id="1803665"/>
    <lineage>
        <taxon>Bacteria</taxon>
        <taxon>Pseudomonadati</taxon>
        <taxon>Pseudomonadota</taxon>
        <taxon>Alphaproteobacteria</taxon>
        <taxon>Hyphomicrobiales</taxon>
        <taxon>Nitrobacteraceae</taxon>
        <taxon>Bradyrhizobium</taxon>
    </lineage>
</organism>
<keyword evidence="4 7" id="KW-0808">Transferase</keyword>
<dbReference type="Proteomes" id="UP000319949">
    <property type="component" value="Unassembled WGS sequence"/>
</dbReference>
<name>A0A560D611_9BRAD</name>
<dbReference type="PROSITE" id="PS00600">
    <property type="entry name" value="AA_TRANSFER_CLASS_3"/>
    <property type="match status" value="1"/>
</dbReference>
<dbReference type="InterPro" id="IPR015422">
    <property type="entry name" value="PyrdxlP-dep_Trfase_small"/>
</dbReference>
<dbReference type="InterPro" id="IPR049704">
    <property type="entry name" value="Aminotrans_3_PPA_site"/>
</dbReference>
<dbReference type="InterPro" id="IPR050103">
    <property type="entry name" value="Class-III_PLP-dep_AT"/>
</dbReference>
<evidence type="ECO:0000256" key="3">
    <source>
        <dbReference type="ARBA" id="ARBA00022576"/>
    </source>
</evidence>
<evidence type="ECO:0000256" key="2">
    <source>
        <dbReference type="ARBA" id="ARBA00008954"/>
    </source>
</evidence>
<keyword evidence="3 7" id="KW-0032">Aminotransferase</keyword>
<dbReference type="GO" id="GO:0030170">
    <property type="term" value="F:pyridoxal phosphate binding"/>
    <property type="evidence" value="ECO:0007669"/>
    <property type="project" value="InterPro"/>
</dbReference>
<gene>
    <name evidence="7" type="ORF">FBZ96_11015</name>
</gene>
<evidence type="ECO:0000256" key="1">
    <source>
        <dbReference type="ARBA" id="ARBA00001933"/>
    </source>
</evidence>
<dbReference type="SUPFAM" id="SSF53383">
    <property type="entry name" value="PLP-dependent transferases"/>
    <property type="match status" value="1"/>
</dbReference>
<dbReference type="Gene3D" id="3.40.640.10">
    <property type="entry name" value="Type I PLP-dependent aspartate aminotransferase-like (Major domain)"/>
    <property type="match status" value="1"/>
</dbReference>
<dbReference type="Pfam" id="PF00202">
    <property type="entry name" value="Aminotran_3"/>
    <property type="match status" value="1"/>
</dbReference>
<reference evidence="7 8" key="1">
    <citation type="submission" date="2019-06" db="EMBL/GenBank/DDBJ databases">
        <title>Genomic Encyclopedia of Type Strains, Phase IV (KMG-V): Genome sequencing to study the core and pangenomes of soil and plant-associated prokaryotes.</title>
        <authorList>
            <person name="Whitman W."/>
        </authorList>
    </citation>
    <scope>NUCLEOTIDE SEQUENCE [LARGE SCALE GENOMIC DNA]</scope>
    <source>
        <strain evidence="7 8">BR 510</strain>
    </source>
</reference>
<dbReference type="AlphaFoldDB" id="A0A560D611"/>
<dbReference type="CDD" id="cd00610">
    <property type="entry name" value="OAT_like"/>
    <property type="match status" value="1"/>
</dbReference>
<evidence type="ECO:0000256" key="5">
    <source>
        <dbReference type="ARBA" id="ARBA00022898"/>
    </source>
</evidence>
<dbReference type="OrthoDB" id="9801834at2"/>
<protein>
    <submittedName>
        <fullName evidence="7">4-aminobutyrate aminotransferase</fullName>
    </submittedName>
</protein>
<dbReference type="PIRSF" id="PIRSF000521">
    <property type="entry name" value="Transaminase_4ab_Lys_Orn"/>
    <property type="match status" value="1"/>
</dbReference>
<dbReference type="PANTHER" id="PTHR11986">
    <property type="entry name" value="AMINOTRANSFERASE CLASS III"/>
    <property type="match status" value="1"/>
</dbReference>
<dbReference type="GO" id="GO:0042802">
    <property type="term" value="F:identical protein binding"/>
    <property type="evidence" value="ECO:0007669"/>
    <property type="project" value="TreeGrafter"/>
</dbReference>
<dbReference type="Gene3D" id="3.90.1150.10">
    <property type="entry name" value="Aspartate Aminotransferase, domain 1"/>
    <property type="match status" value="1"/>
</dbReference>
<dbReference type="NCBIfam" id="TIGR00700">
    <property type="entry name" value="GABAtrnsam"/>
    <property type="match status" value="1"/>
</dbReference>
<dbReference type="InterPro" id="IPR005814">
    <property type="entry name" value="Aminotrans_3"/>
</dbReference>
<dbReference type="InterPro" id="IPR015424">
    <property type="entry name" value="PyrdxlP-dep_Trfase"/>
</dbReference>
<dbReference type="GO" id="GO:0034386">
    <property type="term" value="F:4-aminobutyrate:2-oxoglutarate transaminase activity"/>
    <property type="evidence" value="ECO:0007669"/>
    <property type="project" value="InterPro"/>
</dbReference>
<evidence type="ECO:0000256" key="6">
    <source>
        <dbReference type="RuleBase" id="RU003560"/>
    </source>
</evidence>
<sequence length="434" mass="46338">MSAAQSTAAELAALRHANVPRGVLTAHPITVARAQGAHVWDLDGNRYLDFVAGIGVLNVGHNHPRVVAAVEKQLKNVTHMAFQVTAYQPYLELAAKLNRLVGKGEPYKSIFLTSGAEAVENAVKIARAYTNRSAVIAFRGGFHGRTMLGVSLTGMSQPYKQNFGPFASEIFHTPFPDAYRDMTTERALEALDAVFATQIAPDRVAAIIIEPVQGDGGFLPAPAPFLKALREITKRHGIVLIADEIQTGFGRTGKLFGFEHSGIQPDLVTVAKSLAGGFPLSGVVGRAEIMDAPLPGGLGGTYGGNAVSCAAALAVLEAFEHDGLLDRADKLGQRLQAGLRDLAKKHSIVGNVRGLGFMQAIELVTDQKSKTPDPDRAQRVIDSARQRRLLVIKCGVHRNVIRFLAPLVVSEEDLDKAIGIIDEALSAESVKAVA</sequence>
<dbReference type="FunFam" id="3.40.640.10:FF:000013">
    <property type="entry name" value="4-aminobutyrate aminotransferase"/>
    <property type="match status" value="1"/>
</dbReference>
<proteinExistence type="inferred from homology"/>
<comment type="similarity">
    <text evidence="2 6">Belongs to the class-III pyridoxal-phosphate-dependent aminotransferase family.</text>
</comment>
<evidence type="ECO:0000313" key="8">
    <source>
        <dbReference type="Proteomes" id="UP000319949"/>
    </source>
</evidence>
<evidence type="ECO:0000313" key="7">
    <source>
        <dbReference type="EMBL" id="TWA92545.1"/>
    </source>
</evidence>
<keyword evidence="5 6" id="KW-0663">Pyridoxal phosphate</keyword>
<dbReference type="GO" id="GO:0009448">
    <property type="term" value="P:gamma-aminobutyric acid metabolic process"/>
    <property type="evidence" value="ECO:0007669"/>
    <property type="project" value="InterPro"/>
</dbReference>
<accession>A0A560D611</accession>
<dbReference type="InterPro" id="IPR004632">
    <property type="entry name" value="4NH2But_aminotransferase_bac"/>
</dbReference>
<dbReference type="EMBL" id="VITK01000010">
    <property type="protein sequence ID" value="TWA92545.1"/>
    <property type="molecule type" value="Genomic_DNA"/>
</dbReference>
<keyword evidence="8" id="KW-1185">Reference proteome</keyword>
<comment type="caution">
    <text evidence="7">The sequence shown here is derived from an EMBL/GenBank/DDBJ whole genome shotgun (WGS) entry which is preliminary data.</text>
</comment>
<comment type="cofactor">
    <cofactor evidence="1">
        <name>pyridoxal 5'-phosphate</name>
        <dbReference type="ChEBI" id="CHEBI:597326"/>
    </cofactor>
</comment>
<dbReference type="PANTHER" id="PTHR11986:SF79">
    <property type="entry name" value="ACETYLORNITHINE AMINOTRANSFERASE, MITOCHONDRIAL"/>
    <property type="match status" value="1"/>
</dbReference>
<dbReference type="InterPro" id="IPR015421">
    <property type="entry name" value="PyrdxlP-dep_Trfase_major"/>
</dbReference>